<dbReference type="GO" id="GO:0051536">
    <property type="term" value="F:iron-sulfur cluster binding"/>
    <property type="evidence" value="ECO:0007669"/>
    <property type="project" value="UniProtKB-KW"/>
</dbReference>
<keyword evidence="1" id="KW-0949">S-adenosyl-L-methionine</keyword>
<dbReference type="PROSITE" id="PS51918">
    <property type="entry name" value="RADICAL_SAM"/>
    <property type="match status" value="1"/>
</dbReference>
<dbReference type="InterPro" id="IPR058240">
    <property type="entry name" value="rSAM_sf"/>
</dbReference>
<evidence type="ECO:0000256" key="4">
    <source>
        <dbReference type="ARBA" id="ARBA00023014"/>
    </source>
</evidence>
<feature type="domain" description="Radical SAM core" evidence="5">
    <location>
        <begin position="5"/>
        <end position="226"/>
    </location>
</feature>
<dbReference type="Proteomes" id="UP000178082">
    <property type="component" value="Unassembled WGS sequence"/>
</dbReference>
<evidence type="ECO:0000256" key="3">
    <source>
        <dbReference type="ARBA" id="ARBA00023004"/>
    </source>
</evidence>
<evidence type="ECO:0000259" key="5">
    <source>
        <dbReference type="PROSITE" id="PS51918"/>
    </source>
</evidence>
<dbReference type="Gene3D" id="3.20.20.70">
    <property type="entry name" value="Aldolase class I"/>
    <property type="match status" value="1"/>
</dbReference>
<dbReference type="InterPro" id="IPR050377">
    <property type="entry name" value="Radical_SAM_PqqE_MftC-like"/>
</dbReference>
<evidence type="ECO:0000313" key="7">
    <source>
        <dbReference type="Proteomes" id="UP000178082"/>
    </source>
</evidence>
<sequence length="337" mass="38835">MADEMYFLSEIGVELTNRCNLSCLHCLRDKSKPREDFQVELFPKLLEDVKTYGIKHIAFTGGEPSIHPHLGEIIKMVTESGLTYHMVTNGWNFKEIFHVLEKYGLKWLKGLSFSVDSPREETHDEIRGKGSYKRILQAISICFHKKIPFNLQMTVCSLNIKQLEEMAVFASKLNAERLYYAFIQPTPQNMKSGLVPSPSEQKKVVKEVLNIAKMMTIGVFLSPGFDVPELMFQCRTLQMSSLTVDYRGNIVFCCQLSGYSGSDNEVDIIGNLREMSIFEAHKKLVDRIAKFQKDRISRIEKKDISNLDKFPCFYCTKYFGKLDWLKDFPESPWSKDS</sequence>
<keyword evidence="3" id="KW-0408">Iron</keyword>
<accession>A0A1F7SNF6</accession>
<dbReference type="SUPFAM" id="SSF102114">
    <property type="entry name" value="Radical SAM enzymes"/>
    <property type="match status" value="1"/>
</dbReference>
<protein>
    <recommendedName>
        <fullName evidence="5">Radical SAM core domain-containing protein</fullName>
    </recommendedName>
</protein>
<dbReference type="Pfam" id="PF04055">
    <property type="entry name" value="Radical_SAM"/>
    <property type="match status" value="1"/>
</dbReference>
<keyword evidence="2" id="KW-0479">Metal-binding</keyword>
<evidence type="ECO:0000256" key="1">
    <source>
        <dbReference type="ARBA" id="ARBA00022691"/>
    </source>
</evidence>
<dbReference type="GO" id="GO:0046872">
    <property type="term" value="F:metal ion binding"/>
    <property type="evidence" value="ECO:0007669"/>
    <property type="project" value="UniProtKB-KW"/>
</dbReference>
<evidence type="ECO:0000256" key="2">
    <source>
        <dbReference type="ARBA" id="ARBA00022723"/>
    </source>
</evidence>
<reference evidence="6 7" key="1">
    <citation type="journal article" date="2016" name="Nat. Commun.">
        <title>Thousands of microbial genomes shed light on interconnected biogeochemical processes in an aquifer system.</title>
        <authorList>
            <person name="Anantharaman K."/>
            <person name="Brown C.T."/>
            <person name="Hug L.A."/>
            <person name="Sharon I."/>
            <person name="Castelle C.J."/>
            <person name="Probst A.J."/>
            <person name="Thomas B.C."/>
            <person name="Singh A."/>
            <person name="Wilkins M.J."/>
            <person name="Karaoz U."/>
            <person name="Brodie E.L."/>
            <person name="Williams K.H."/>
            <person name="Hubbard S.S."/>
            <person name="Banfield J.F."/>
        </authorList>
    </citation>
    <scope>NUCLEOTIDE SEQUENCE [LARGE SCALE GENOMIC DNA]</scope>
</reference>
<evidence type="ECO:0000313" key="6">
    <source>
        <dbReference type="EMBL" id="OGL54758.1"/>
    </source>
</evidence>
<dbReference type="STRING" id="1817883.A3G31_09550"/>
<dbReference type="CDD" id="cd01335">
    <property type="entry name" value="Radical_SAM"/>
    <property type="match status" value="1"/>
</dbReference>
<dbReference type="InterPro" id="IPR007197">
    <property type="entry name" value="rSAM"/>
</dbReference>
<dbReference type="GO" id="GO:0003824">
    <property type="term" value="F:catalytic activity"/>
    <property type="evidence" value="ECO:0007669"/>
    <property type="project" value="InterPro"/>
</dbReference>
<proteinExistence type="predicted"/>
<organism evidence="6 7">
    <name type="scientific">Candidatus Schekmanbacteria bacterium RIFCSPLOWO2_12_FULL_38_15</name>
    <dbReference type="NCBI Taxonomy" id="1817883"/>
    <lineage>
        <taxon>Bacteria</taxon>
        <taxon>Candidatus Schekmaniibacteriota</taxon>
    </lineage>
</organism>
<dbReference type="EMBL" id="MGDI01000007">
    <property type="protein sequence ID" value="OGL54758.1"/>
    <property type="molecule type" value="Genomic_DNA"/>
</dbReference>
<comment type="caution">
    <text evidence="6">The sequence shown here is derived from an EMBL/GenBank/DDBJ whole genome shotgun (WGS) entry which is preliminary data.</text>
</comment>
<dbReference type="AlphaFoldDB" id="A0A1F7SNF6"/>
<dbReference type="PANTHER" id="PTHR11228">
    <property type="entry name" value="RADICAL SAM DOMAIN PROTEIN"/>
    <property type="match status" value="1"/>
</dbReference>
<name>A0A1F7SNF6_9BACT</name>
<dbReference type="PANTHER" id="PTHR11228:SF7">
    <property type="entry name" value="PQQA PEPTIDE CYCLASE"/>
    <property type="match status" value="1"/>
</dbReference>
<dbReference type="SFLD" id="SFLDG01067">
    <property type="entry name" value="SPASM/twitch_domain_containing"/>
    <property type="match status" value="1"/>
</dbReference>
<dbReference type="SFLD" id="SFLDS00029">
    <property type="entry name" value="Radical_SAM"/>
    <property type="match status" value="1"/>
</dbReference>
<gene>
    <name evidence="6" type="ORF">A3G31_09550</name>
</gene>
<dbReference type="InterPro" id="IPR006638">
    <property type="entry name" value="Elp3/MiaA/NifB-like_rSAM"/>
</dbReference>
<dbReference type="InterPro" id="IPR013785">
    <property type="entry name" value="Aldolase_TIM"/>
</dbReference>
<keyword evidence="4" id="KW-0411">Iron-sulfur</keyword>
<dbReference type="SMART" id="SM00729">
    <property type="entry name" value="Elp3"/>
    <property type="match status" value="1"/>
</dbReference>